<keyword evidence="7" id="KW-1185">Reference proteome</keyword>
<dbReference type="InterPro" id="IPR044174">
    <property type="entry name" value="BC10-like"/>
</dbReference>
<dbReference type="Pfam" id="PF02485">
    <property type="entry name" value="Branch"/>
    <property type="match status" value="1"/>
</dbReference>
<keyword evidence="2" id="KW-0328">Glycosyltransferase</keyword>
<evidence type="ECO:0000256" key="4">
    <source>
        <dbReference type="ARBA" id="ARBA00023136"/>
    </source>
</evidence>
<evidence type="ECO:0000256" key="5">
    <source>
        <dbReference type="ARBA" id="ARBA00023180"/>
    </source>
</evidence>
<proteinExistence type="predicted"/>
<dbReference type="InterPro" id="IPR003406">
    <property type="entry name" value="Glyco_trans_14"/>
</dbReference>
<organism evidence="6 7">
    <name type="scientific">Stylosanthes scabra</name>
    <dbReference type="NCBI Taxonomy" id="79078"/>
    <lineage>
        <taxon>Eukaryota</taxon>
        <taxon>Viridiplantae</taxon>
        <taxon>Streptophyta</taxon>
        <taxon>Embryophyta</taxon>
        <taxon>Tracheophyta</taxon>
        <taxon>Spermatophyta</taxon>
        <taxon>Magnoliopsida</taxon>
        <taxon>eudicotyledons</taxon>
        <taxon>Gunneridae</taxon>
        <taxon>Pentapetalae</taxon>
        <taxon>rosids</taxon>
        <taxon>fabids</taxon>
        <taxon>Fabales</taxon>
        <taxon>Fabaceae</taxon>
        <taxon>Papilionoideae</taxon>
        <taxon>50 kb inversion clade</taxon>
        <taxon>dalbergioids sensu lato</taxon>
        <taxon>Dalbergieae</taxon>
        <taxon>Pterocarpus clade</taxon>
        <taxon>Stylosanthes</taxon>
    </lineage>
</organism>
<evidence type="ECO:0000256" key="2">
    <source>
        <dbReference type="ARBA" id="ARBA00022676"/>
    </source>
</evidence>
<reference evidence="6 7" key="1">
    <citation type="journal article" date="2023" name="Plants (Basel)">
        <title>Bridging the Gap: Combining Genomics and Transcriptomics Approaches to Understand Stylosanthes scabra, an Orphan Legume from the Brazilian Caatinga.</title>
        <authorList>
            <person name="Ferreira-Neto J.R.C."/>
            <person name="da Silva M.D."/>
            <person name="Binneck E."/>
            <person name="de Melo N.F."/>
            <person name="da Silva R.H."/>
            <person name="de Melo A.L.T.M."/>
            <person name="Pandolfi V."/>
            <person name="Bustamante F.O."/>
            <person name="Brasileiro-Vidal A.C."/>
            <person name="Benko-Iseppon A.M."/>
        </authorList>
    </citation>
    <scope>NUCLEOTIDE SEQUENCE [LARGE SCALE GENOMIC DNA]</scope>
    <source>
        <tissue evidence="6">Leaves</tissue>
    </source>
</reference>
<dbReference type="Proteomes" id="UP001341840">
    <property type="component" value="Unassembled WGS sequence"/>
</dbReference>
<comment type="caution">
    <text evidence="6">The sequence shown here is derived from an EMBL/GenBank/DDBJ whole genome shotgun (WGS) entry which is preliminary data.</text>
</comment>
<evidence type="ECO:0000313" key="6">
    <source>
        <dbReference type="EMBL" id="MED6216362.1"/>
    </source>
</evidence>
<keyword evidence="4" id="KW-0472">Membrane</keyword>
<accession>A0ABU6Z163</accession>
<dbReference type="PANTHER" id="PTHR31042:SF60">
    <property type="entry name" value="CORE-2_I-BRANCHING BETA-1,6-N-ACETYLGLUCOSAMINYLTRANSFERASE FAMILY PROTEIN"/>
    <property type="match status" value="1"/>
</dbReference>
<keyword evidence="5" id="KW-0325">Glycoprotein</keyword>
<sequence length="368" mass="42513">MLSSNPLTCLLCALFLCLPIAIIIFTSTTIKNNDNHVIFNPPVTNTFNLSEVYKDDENDEMEKVLFRIASRTNQNPSYNNNKPKKLAFMFLIKSSLPFAPLWESFFKNAPKTHFSIYLHVDPTNFTWIPPYSSVFHYRTVYSKRSARNSAAVPAATRRLLASALVDDPNNYMFILLSDSCIPLHSFNFTYNVLANSNKSFVEMKPQDLGAFFRYTARGPHAMLPEVRYEDFRYGSHWFSLTRQHARMVVADTRVWSKFKLPCLYLYVGICYPEEIYFPTLMNMLDSKGCVYASLTNVDWSLGAFDGHPRMYKKDEVGPKLIWALRRDRPKYDEDVDGERHDPFLFARKFSPDALHALMAIADSVIFKD</sequence>
<dbReference type="EMBL" id="JASCZI010271875">
    <property type="protein sequence ID" value="MED6216362.1"/>
    <property type="molecule type" value="Genomic_DNA"/>
</dbReference>
<gene>
    <name evidence="6" type="ORF">PIB30_007005</name>
</gene>
<protein>
    <recommendedName>
        <fullName evidence="8">Core-2/I-branching beta-1,6-N-acetylglucosaminyltransferase family protein</fullName>
    </recommendedName>
</protein>
<comment type="subcellular location">
    <subcellularLocation>
        <location evidence="1">Membrane</location>
        <topology evidence="1">Single-pass type II membrane protein</topology>
    </subcellularLocation>
</comment>
<evidence type="ECO:0000256" key="1">
    <source>
        <dbReference type="ARBA" id="ARBA00004606"/>
    </source>
</evidence>
<dbReference type="PANTHER" id="PTHR31042">
    <property type="entry name" value="CORE-2/I-BRANCHING BETA-1,6-N-ACETYLGLUCOSAMINYLTRANSFERASE FAMILY PROTEIN-RELATED"/>
    <property type="match status" value="1"/>
</dbReference>
<keyword evidence="3" id="KW-0808">Transferase</keyword>
<evidence type="ECO:0008006" key="8">
    <source>
        <dbReference type="Google" id="ProtNLM"/>
    </source>
</evidence>
<name>A0ABU6Z163_9FABA</name>
<evidence type="ECO:0000256" key="3">
    <source>
        <dbReference type="ARBA" id="ARBA00022679"/>
    </source>
</evidence>
<evidence type="ECO:0000313" key="7">
    <source>
        <dbReference type="Proteomes" id="UP001341840"/>
    </source>
</evidence>